<protein>
    <recommendedName>
        <fullName evidence="3">Secreted protein</fullName>
    </recommendedName>
</protein>
<dbReference type="RefSeq" id="WP_223094451.1">
    <property type="nucleotide sequence ID" value="NZ_CP061913.1"/>
</dbReference>
<gene>
    <name evidence="1" type="ORF">ACFFTR_40905</name>
</gene>
<keyword evidence="2" id="KW-1185">Reference proteome</keyword>
<dbReference type="Proteomes" id="UP001589608">
    <property type="component" value="Unassembled WGS sequence"/>
</dbReference>
<proteinExistence type="predicted"/>
<sequence>MIILVLIAVVAFTSWVVRMHAPGAFRPAPASDAQPRHQNPARCCALSDDEPTGSHAEPLAWTALDDHQLNRLLKDSSP</sequence>
<evidence type="ECO:0000313" key="1">
    <source>
        <dbReference type="EMBL" id="MFB9449477.1"/>
    </source>
</evidence>
<comment type="caution">
    <text evidence="1">The sequence shown here is derived from an EMBL/GenBank/DDBJ whole genome shotgun (WGS) entry which is preliminary data.</text>
</comment>
<evidence type="ECO:0000313" key="2">
    <source>
        <dbReference type="Proteomes" id="UP001589608"/>
    </source>
</evidence>
<reference evidence="1 2" key="1">
    <citation type="submission" date="2024-09" db="EMBL/GenBank/DDBJ databases">
        <authorList>
            <person name="Sun Q."/>
            <person name="Mori K."/>
        </authorList>
    </citation>
    <scope>NUCLEOTIDE SEQUENCE [LARGE SCALE GENOMIC DNA]</scope>
    <source>
        <strain evidence="1 2">JCM 3307</strain>
    </source>
</reference>
<accession>A0ABV5MKT6</accession>
<name>A0ABV5MKT6_9ACTN</name>
<dbReference type="EMBL" id="JBHMCA010000067">
    <property type="protein sequence ID" value="MFB9449477.1"/>
    <property type="molecule type" value="Genomic_DNA"/>
</dbReference>
<organism evidence="1 2">
    <name type="scientific">Dactylosporangium vinaceum</name>
    <dbReference type="NCBI Taxonomy" id="53362"/>
    <lineage>
        <taxon>Bacteria</taxon>
        <taxon>Bacillati</taxon>
        <taxon>Actinomycetota</taxon>
        <taxon>Actinomycetes</taxon>
        <taxon>Micromonosporales</taxon>
        <taxon>Micromonosporaceae</taxon>
        <taxon>Dactylosporangium</taxon>
    </lineage>
</organism>
<evidence type="ECO:0008006" key="3">
    <source>
        <dbReference type="Google" id="ProtNLM"/>
    </source>
</evidence>